<dbReference type="InterPro" id="IPR008638">
    <property type="entry name" value="FhaB/CdiA-like_TPS"/>
</dbReference>
<protein>
    <submittedName>
        <fullName evidence="2">Filamentous hemagglutinin outer membrane protein</fullName>
    </submittedName>
</protein>
<evidence type="ECO:0000259" key="1">
    <source>
        <dbReference type="SMART" id="SM00912"/>
    </source>
</evidence>
<dbReference type="SMART" id="SM00912">
    <property type="entry name" value="Haemagg_act"/>
    <property type="match status" value="1"/>
</dbReference>
<feature type="domain" description="Filamentous haemagglutinin FhaB/tRNA nuclease CdiA-like TPS" evidence="1">
    <location>
        <begin position="37"/>
        <end position="149"/>
    </location>
</feature>
<dbReference type="AlphaFoldDB" id="A0A1Z4LJA0"/>
<sequence>MNNQIRKSNCIYNLIFGITTFCTVISSTNLVSAQITPDNTLPNNSEIGIEGNITKINGGTTAGSNLFHSFEKFGVSTDTEAHFNNATDIQNIFTRVTGKSFSDIDGLIKANGAANLFLINPHGIVFGENARLDIGGSFVGSAADSFKFPGNVEFSAVNPQQSPLLSVNLPVGLQSKTNLTNLTVEENRVQTDLNLEDVKVEKTLRIQDMVKVIPNTIPVDTKITNTCSIPGYAQSSFTITGKGSLPPSPFEPLTGRLNQTKLAILDKVEETKLQRSRINKKSEIKQIVEAQGWIRNKNGEIFLVANPPQHSNIQTMKNPNYCS</sequence>
<evidence type="ECO:0000313" key="3">
    <source>
        <dbReference type="Proteomes" id="UP000218418"/>
    </source>
</evidence>
<proteinExistence type="predicted"/>
<dbReference type="OrthoDB" id="518142at2"/>
<dbReference type="Gene3D" id="2.160.20.10">
    <property type="entry name" value="Single-stranded right-handed beta-helix, Pectin lyase-like"/>
    <property type="match status" value="1"/>
</dbReference>
<dbReference type="EMBL" id="AP018227">
    <property type="protein sequence ID" value="BAY81274.1"/>
    <property type="molecule type" value="Genomic_DNA"/>
</dbReference>
<reference evidence="2 3" key="1">
    <citation type="submission" date="2017-06" db="EMBL/GenBank/DDBJ databases">
        <title>Genome sequencing of cyanobaciteial culture collection at National Institute for Environmental Studies (NIES).</title>
        <authorList>
            <person name="Hirose Y."/>
            <person name="Shimura Y."/>
            <person name="Fujisawa T."/>
            <person name="Nakamura Y."/>
            <person name="Kawachi M."/>
        </authorList>
    </citation>
    <scope>NUCLEOTIDE SEQUENCE [LARGE SCALE GENOMIC DNA]</scope>
    <source>
        <strain evidence="2 3">NIES-267</strain>
    </source>
</reference>
<gene>
    <name evidence="2" type="ORF">NIES267_07500</name>
</gene>
<dbReference type="InterPro" id="IPR012334">
    <property type="entry name" value="Pectin_lyas_fold"/>
</dbReference>
<dbReference type="SUPFAM" id="SSF51126">
    <property type="entry name" value="Pectin lyase-like"/>
    <property type="match status" value="1"/>
</dbReference>
<dbReference type="Proteomes" id="UP000218418">
    <property type="component" value="Chromosome"/>
</dbReference>
<name>A0A1Z4LJA0_9CYAN</name>
<keyword evidence="3" id="KW-1185">Reference proteome</keyword>
<accession>A0A1Z4LJA0</accession>
<dbReference type="NCBIfam" id="TIGR01901">
    <property type="entry name" value="adhes_NPXG"/>
    <property type="match status" value="1"/>
</dbReference>
<evidence type="ECO:0000313" key="2">
    <source>
        <dbReference type="EMBL" id="BAY81274.1"/>
    </source>
</evidence>
<dbReference type="InterPro" id="IPR011050">
    <property type="entry name" value="Pectin_lyase_fold/virulence"/>
</dbReference>
<organism evidence="2 3">
    <name type="scientific">Calothrix parasitica NIES-267</name>
    <dbReference type="NCBI Taxonomy" id="1973488"/>
    <lineage>
        <taxon>Bacteria</taxon>
        <taxon>Bacillati</taxon>
        <taxon>Cyanobacteriota</taxon>
        <taxon>Cyanophyceae</taxon>
        <taxon>Nostocales</taxon>
        <taxon>Calotrichaceae</taxon>
        <taxon>Calothrix</taxon>
    </lineage>
</organism>
<dbReference type="Pfam" id="PF05860">
    <property type="entry name" value="TPS"/>
    <property type="match status" value="1"/>
</dbReference>